<evidence type="ECO:0000313" key="1">
    <source>
        <dbReference type="EMBL" id="GMJ15974.1"/>
    </source>
</evidence>
<dbReference type="PANTHER" id="PTHR47481:SF30">
    <property type="entry name" value="CCHC-TYPE DOMAIN-CONTAINING PROTEIN"/>
    <property type="match status" value="1"/>
</dbReference>
<evidence type="ECO:0000313" key="2">
    <source>
        <dbReference type="Proteomes" id="UP001165190"/>
    </source>
</evidence>
<organism evidence="1 2">
    <name type="scientific">Hibiscus trionum</name>
    <name type="common">Flower of an hour</name>
    <dbReference type="NCBI Taxonomy" id="183268"/>
    <lineage>
        <taxon>Eukaryota</taxon>
        <taxon>Viridiplantae</taxon>
        <taxon>Streptophyta</taxon>
        <taxon>Embryophyta</taxon>
        <taxon>Tracheophyta</taxon>
        <taxon>Spermatophyta</taxon>
        <taxon>Magnoliopsida</taxon>
        <taxon>eudicotyledons</taxon>
        <taxon>Gunneridae</taxon>
        <taxon>Pentapetalae</taxon>
        <taxon>rosids</taxon>
        <taxon>malvids</taxon>
        <taxon>Malvales</taxon>
        <taxon>Malvaceae</taxon>
        <taxon>Malvoideae</taxon>
        <taxon>Hibiscus</taxon>
    </lineage>
</organism>
<protein>
    <submittedName>
        <fullName evidence="1">Uncharacterized protein</fullName>
    </submittedName>
</protein>
<sequence length="224" mass="25377">MRNRAGETVLNPSYIHYFKQDSSPTSWLLSTVSPNILPGLVKSETTADVWKSIIELNPDLSTTKMMNLHCRLRSMKKGTQTMREYTMAVKEVCDLLVACGSKITDIEHIATILNGLPVEFEPSISAITASKETYTVDNVVSILVDTETRLEDLTRYSAGINYTRYNSKNANFSDANNQDMAPLITTDPVKNSTSSFKYKGRPRHQCQLYGKLMHLVDRCWHRFD</sequence>
<dbReference type="OrthoDB" id="1912561at2759"/>
<dbReference type="AlphaFoldDB" id="A0A9W7JMR9"/>
<dbReference type="Proteomes" id="UP001165190">
    <property type="component" value="Unassembled WGS sequence"/>
</dbReference>
<comment type="caution">
    <text evidence="1">The sequence shown here is derived from an EMBL/GenBank/DDBJ whole genome shotgun (WGS) entry which is preliminary data.</text>
</comment>
<dbReference type="EMBL" id="BSYR01000097">
    <property type="protein sequence ID" value="GMJ15974.1"/>
    <property type="molecule type" value="Genomic_DNA"/>
</dbReference>
<reference evidence="1" key="1">
    <citation type="submission" date="2023-05" db="EMBL/GenBank/DDBJ databases">
        <title>Genome and transcriptome analyses reveal genes involved in the formation of fine ridges on petal epidermal cells in Hibiscus trionum.</title>
        <authorList>
            <person name="Koshimizu S."/>
            <person name="Masuda S."/>
            <person name="Ishii T."/>
            <person name="Shirasu K."/>
            <person name="Hoshino A."/>
            <person name="Arita M."/>
        </authorList>
    </citation>
    <scope>NUCLEOTIDE SEQUENCE</scope>
    <source>
        <strain evidence="1">Hamamatsu line</strain>
    </source>
</reference>
<accession>A0A9W7JMR9</accession>
<name>A0A9W7JMR9_HIBTR</name>
<gene>
    <name evidence="1" type="ORF">HRI_005266600</name>
</gene>
<dbReference type="PANTHER" id="PTHR47481">
    <property type="match status" value="1"/>
</dbReference>
<dbReference type="Pfam" id="PF14223">
    <property type="entry name" value="Retrotran_gag_2"/>
    <property type="match status" value="1"/>
</dbReference>
<proteinExistence type="predicted"/>
<keyword evidence="2" id="KW-1185">Reference proteome</keyword>